<dbReference type="GO" id="GO:0006874">
    <property type="term" value="P:intracellular calcium ion homeostasis"/>
    <property type="evidence" value="ECO:0007669"/>
    <property type="project" value="TreeGrafter"/>
</dbReference>
<dbReference type="GO" id="GO:0005886">
    <property type="term" value="C:plasma membrane"/>
    <property type="evidence" value="ECO:0007669"/>
    <property type="project" value="TreeGrafter"/>
</dbReference>
<feature type="transmembrane region" description="Helical" evidence="5">
    <location>
        <begin position="146"/>
        <end position="164"/>
    </location>
</feature>
<evidence type="ECO:0000313" key="7">
    <source>
        <dbReference type="EMBL" id="GGJ06587.1"/>
    </source>
</evidence>
<feature type="transmembrane region" description="Helical" evidence="5">
    <location>
        <begin position="313"/>
        <end position="333"/>
    </location>
</feature>
<feature type="transmembrane region" description="Helical" evidence="5">
    <location>
        <begin position="119"/>
        <end position="140"/>
    </location>
</feature>
<reference evidence="7" key="2">
    <citation type="submission" date="2020-09" db="EMBL/GenBank/DDBJ databases">
        <authorList>
            <person name="Sun Q."/>
            <person name="Ohkuma M."/>
        </authorList>
    </citation>
    <scope>NUCLEOTIDE SEQUENCE</scope>
    <source>
        <strain evidence="7">JCM 18487</strain>
    </source>
</reference>
<dbReference type="Proteomes" id="UP000637695">
    <property type="component" value="Unassembled WGS sequence"/>
</dbReference>
<dbReference type="PANTHER" id="PTHR10846:SF8">
    <property type="entry name" value="INNER MEMBRANE PROTEIN YRBG"/>
    <property type="match status" value="1"/>
</dbReference>
<dbReference type="Pfam" id="PF01699">
    <property type="entry name" value="Na_Ca_ex"/>
    <property type="match status" value="2"/>
</dbReference>
<dbReference type="InterPro" id="IPR044880">
    <property type="entry name" value="NCX_ion-bd_dom_sf"/>
</dbReference>
<dbReference type="RefSeq" id="WP_188882118.1">
    <property type="nucleotide sequence ID" value="NZ_BMOY01000020.1"/>
</dbReference>
<keyword evidence="4 5" id="KW-0472">Membrane</keyword>
<dbReference type="Gene3D" id="1.20.1420.30">
    <property type="entry name" value="NCX, central ion-binding region"/>
    <property type="match status" value="1"/>
</dbReference>
<keyword evidence="2 5" id="KW-0812">Transmembrane</keyword>
<dbReference type="GO" id="GO:0005262">
    <property type="term" value="F:calcium channel activity"/>
    <property type="evidence" value="ECO:0007669"/>
    <property type="project" value="TreeGrafter"/>
</dbReference>
<feature type="domain" description="Sodium/calcium exchanger membrane region" evidence="6">
    <location>
        <begin position="3"/>
        <end position="159"/>
    </location>
</feature>
<comment type="caution">
    <text evidence="7">The sequence shown here is derived from an EMBL/GenBank/DDBJ whole genome shotgun (WGS) entry which is preliminary data.</text>
</comment>
<dbReference type="GO" id="GO:0008273">
    <property type="term" value="F:calcium, potassium:sodium antiporter activity"/>
    <property type="evidence" value="ECO:0007669"/>
    <property type="project" value="TreeGrafter"/>
</dbReference>
<proteinExistence type="predicted"/>
<reference evidence="7" key="1">
    <citation type="journal article" date="2014" name="Int. J. Syst. Evol. Microbiol.">
        <title>Complete genome sequence of Corynebacterium casei LMG S-19264T (=DSM 44701T), isolated from a smear-ripened cheese.</title>
        <authorList>
            <consortium name="US DOE Joint Genome Institute (JGI-PGF)"/>
            <person name="Walter F."/>
            <person name="Albersmeier A."/>
            <person name="Kalinowski J."/>
            <person name="Ruckert C."/>
        </authorList>
    </citation>
    <scope>NUCLEOTIDE SEQUENCE</scope>
    <source>
        <strain evidence="7">JCM 18487</strain>
    </source>
</reference>
<accession>A0A917KC80</accession>
<evidence type="ECO:0000259" key="6">
    <source>
        <dbReference type="Pfam" id="PF01699"/>
    </source>
</evidence>
<dbReference type="PANTHER" id="PTHR10846">
    <property type="entry name" value="SODIUM/POTASSIUM/CALCIUM EXCHANGER"/>
    <property type="match status" value="1"/>
</dbReference>
<dbReference type="AlphaFoldDB" id="A0A917KC80"/>
<keyword evidence="8" id="KW-1185">Reference proteome</keyword>
<feature type="transmembrane region" description="Helical" evidence="5">
    <location>
        <begin position="339"/>
        <end position="358"/>
    </location>
</feature>
<feature type="transmembrane region" description="Helical" evidence="5">
    <location>
        <begin position="253"/>
        <end position="275"/>
    </location>
</feature>
<keyword evidence="3 5" id="KW-1133">Transmembrane helix</keyword>
<feature type="transmembrane region" description="Helical" evidence="5">
    <location>
        <begin position="72"/>
        <end position="98"/>
    </location>
</feature>
<feature type="transmembrane region" description="Helical" evidence="5">
    <location>
        <begin position="281"/>
        <end position="301"/>
    </location>
</feature>
<evidence type="ECO:0000256" key="2">
    <source>
        <dbReference type="ARBA" id="ARBA00022692"/>
    </source>
</evidence>
<evidence type="ECO:0000256" key="5">
    <source>
        <dbReference type="SAM" id="Phobius"/>
    </source>
</evidence>
<sequence length="363" mass="38337">MHAVLSMLLALAMVLFGAELFTNAVEWLGHKLRLGQSAVGSVFAALGTALPEAAVPVTAIAFGQDHPHAEEVGIGGILGAPFLLATLGSLMVAVSLYITRQVRGPGALAVERSVFQRDMTFFLIAYALTLSAGCVPLAAVHAVVPWLLVGLYAWFLILNLRAPAQPHDPGRLHPLYLQWKSPHPSFLAVLLQLACALCAIVGGAQLLTDGVEFIASWLAVPPFVLSALLVPLTTELPETFNSVVWIRQGKDSLAIGNITGAMVFQSTLVPALGMWMTAWNLSAQALLTGGLTLAASALIFGVYRLRGKLTPDVLIAASLLYWILPLLALADLYAAEALYWGLAGIVAAFMGFAVRAGLVARGA</sequence>
<dbReference type="InterPro" id="IPR004481">
    <property type="entry name" value="K/Na/Ca-exchanger"/>
</dbReference>
<dbReference type="InterPro" id="IPR004837">
    <property type="entry name" value="NaCa_Exmemb"/>
</dbReference>
<evidence type="ECO:0000256" key="3">
    <source>
        <dbReference type="ARBA" id="ARBA00022989"/>
    </source>
</evidence>
<feature type="transmembrane region" description="Helical" evidence="5">
    <location>
        <begin position="213"/>
        <end position="232"/>
    </location>
</feature>
<evidence type="ECO:0000256" key="1">
    <source>
        <dbReference type="ARBA" id="ARBA00004141"/>
    </source>
</evidence>
<feature type="transmembrane region" description="Helical" evidence="5">
    <location>
        <begin position="185"/>
        <end position="207"/>
    </location>
</feature>
<protein>
    <submittedName>
        <fullName evidence="7">Membrane protein</fullName>
    </submittedName>
</protein>
<evidence type="ECO:0000256" key="4">
    <source>
        <dbReference type="ARBA" id="ARBA00023136"/>
    </source>
</evidence>
<gene>
    <name evidence="7" type="ORF">GCM10010885_14650</name>
</gene>
<organism evidence="7 8">
    <name type="scientific">Alicyclobacillus cellulosilyticus</name>
    <dbReference type="NCBI Taxonomy" id="1003997"/>
    <lineage>
        <taxon>Bacteria</taxon>
        <taxon>Bacillati</taxon>
        <taxon>Bacillota</taxon>
        <taxon>Bacilli</taxon>
        <taxon>Bacillales</taxon>
        <taxon>Alicyclobacillaceae</taxon>
        <taxon>Alicyclobacillus</taxon>
    </lineage>
</organism>
<dbReference type="EMBL" id="BMOY01000020">
    <property type="protein sequence ID" value="GGJ06587.1"/>
    <property type="molecule type" value="Genomic_DNA"/>
</dbReference>
<feature type="domain" description="Sodium/calcium exchanger membrane region" evidence="6">
    <location>
        <begin position="190"/>
        <end position="310"/>
    </location>
</feature>
<comment type="subcellular location">
    <subcellularLocation>
        <location evidence="1">Membrane</location>
        <topology evidence="1">Multi-pass membrane protein</topology>
    </subcellularLocation>
</comment>
<evidence type="ECO:0000313" key="8">
    <source>
        <dbReference type="Proteomes" id="UP000637695"/>
    </source>
</evidence>
<name>A0A917KC80_9BACL</name>